<reference evidence="4 5" key="1">
    <citation type="submission" date="2021-05" db="EMBL/GenBank/DDBJ databases">
        <title>A Polyphasic approach of four new species of the genus Ohtaekwangia: Ohtaekwangia histidinii sp. nov., Ohtaekwangia cretensis sp. nov., Ohtaekwangia indiensis sp. nov., Ohtaekwangia reichenbachii sp. nov. from diverse environment.</title>
        <authorList>
            <person name="Octaviana S."/>
        </authorList>
    </citation>
    <scope>NUCLEOTIDE SEQUENCE [LARGE SCALE GENOMIC DNA]</scope>
    <source>
        <strain evidence="4 5">PWU4</strain>
    </source>
</reference>
<dbReference type="Gene3D" id="2.30.30.730">
    <property type="match status" value="1"/>
</dbReference>
<dbReference type="InterPro" id="IPR049281">
    <property type="entry name" value="BVU_3817-like_C_sf"/>
</dbReference>
<dbReference type="AlphaFoldDB" id="A0AAP2DHA1"/>
<feature type="compositionally biased region" description="Basic and acidic residues" evidence="1">
    <location>
        <begin position="135"/>
        <end position="159"/>
    </location>
</feature>
<protein>
    <submittedName>
        <fullName evidence="4">DUF5606 domain-containing protein</fullName>
    </submittedName>
</protein>
<name>A0AAP2DHA1_9BACT</name>
<organism evidence="4 5">
    <name type="scientific">Chryseosolibacter histidini</name>
    <dbReference type="NCBI Taxonomy" id="2782349"/>
    <lineage>
        <taxon>Bacteria</taxon>
        <taxon>Pseudomonadati</taxon>
        <taxon>Bacteroidota</taxon>
        <taxon>Cytophagia</taxon>
        <taxon>Cytophagales</taxon>
        <taxon>Chryseotaleaceae</taxon>
        <taxon>Chryseosolibacter</taxon>
    </lineage>
</organism>
<evidence type="ECO:0000259" key="3">
    <source>
        <dbReference type="Pfam" id="PF21186"/>
    </source>
</evidence>
<accession>A0AAP2DHA1</accession>
<evidence type="ECO:0000313" key="5">
    <source>
        <dbReference type="Proteomes" id="UP001319200"/>
    </source>
</evidence>
<dbReference type="Pfam" id="PF21186">
    <property type="entry name" value="DUF6852"/>
    <property type="match status" value="1"/>
</dbReference>
<evidence type="ECO:0000313" key="4">
    <source>
        <dbReference type="EMBL" id="MBT1696305.1"/>
    </source>
</evidence>
<comment type="caution">
    <text evidence="4">The sequence shown here is derived from an EMBL/GenBank/DDBJ whole genome shotgun (WGS) entry which is preliminary data.</text>
</comment>
<dbReference type="Gene3D" id="1.10.10.1650">
    <property type="match status" value="1"/>
</dbReference>
<proteinExistence type="predicted"/>
<dbReference type="InterPro" id="IPR049282">
    <property type="entry name" value="BVU_3817_N_sf"/>
</dbReference>
<evidence type="ECO:0000256" key="1">
    <source>
        <dbReference type="SAM" id="MobiDB-lite"/>
    </source>
</evidence>
<feature type="domain" description="DUF5606" evidence="2">
    <location>
        <begin position="3"/>
        <end position="49"/>
    </location>
</feature>
<dbReference type="InterPro" id="IPR041218">
    <property type="entry name" value="DUF5606"/>
</dbReference>
<dbReference type="Pfam" id="PF18347">
    <property type="entry name" value="DUF5606"/>
    <property type="match status" value="1"/>
</dbReference>
<sequence>MTLAEIATVSGKGGLFKVVAPTKSGVILESLDEAKTKMIATTSHRLSLLNEISIYTTTKEGTVSLEDIIKKIHKEFGNDLGVDANSDPAELRSFMKSVLPEYDEDRVYISDIKKLVKWYDVMFKHAPEIFTAKEEAKETKAEAAPAEEAKAEPKKESKPKAKKSK</sequence>
<evidence type="ECO:0000259" key="2">
    <source>
        <dbReference type="Pfam" id="PF18347"/>
    </source>
</evidence>
<feature type="domain" description="DUF6852" evidence="3">
    <location>
        <begin position="52"/>
        <end position="122"/>
    </location>
</feature>
<keyword evidence="5" id="KW-1185">Reference proteome</keyword>
<feature type="region of interest" description="Disordered" evidence="1">
    <location>
        <begin position="135"/>
        <end position="165"/>
    </location>
</feature>
<dbReference type="Proteomes" id="UP001319200">
    <property type="component" value="Unassembled WGS sequence"/>
</dbReference>
<dbReference type="InterPro" id="IPR049280">
    <property type="entry name" value="DUF6852"/>
</dbReference>
<gene>
    <name evidence="4" type="ORF">KK083_05425</name>
</gene>
<dbReference type="EMBL" id="JAHESF010000004">
    <property type="protein sequence ID" value="MBT1696305.1"/>
    <property type="molecule type" value="Genomic_DNA"/>
</dbReference>
<dbReference type="RefSeq" id="WP_254161493.1">
    <property type="nucleotide sequence ID" value="NZ_JAHESF010000004.1"/>
</dbReference>